<organism evidence="2 3">
    <name type="scientific">Nocardioides aquaticus</name>
    <dbReference type="NCBI Taxonomy" id="160826"/>
    <lineage>
        <taxon>Bacteria</taxon>
        <taxon>Bacillati</taxon>
        <taxon>Actinomycetota</taxon>
        <taxon>Actinomycetes</taxon>
        <taxon>Propionibacteriales</taxon>
        <taxon>Nocardioidaceae</taxon>
        <taxon>Nocardioides</taxon>
    </lineage>
</organism>
<reference evidence="2 3" key="1">
    <citation type="submission" date="2021-05" db="EMBL/GenBank/DDBJ databases">
        <title>Complete genome of Nocardioides aquaticus KCTC 9944T isolated from meromictic and hypersaline Ekho Lake, Antarctica.</title>
        <authorList>
            <person name="Hwang K."/>
            <person name="Kim K.M."/>
            <person name="Choe H."/>
        </authorList>
    </citation>
    <scope>NUCLEOTIDE SEQUENCE [LARGE SCALE GENOMIC DNA]</scope>
    <source>
        <strain evidence="2 3">KCTC 9944</strain>
    </source>
</reference>
<gene>
    <name evidence="2" type="ORF">ENKNEFLB_03642</name>
</gene>
<sequence>MLLVAACGVLGARVLDAADDTVEVWAVAADLGAGDEVGADDLVATPVLLGRADGLDHYVEVTEELPADLTLTRGLGAGELLPRSALGDPTQAGTVQIAVAVDDVRVPSSVGAGSVVDVYLLSGGAATDDGTEVATSGDEGGGGGSRRGDRVLEDVTVVASSAEQDFATLGQRKLELAVPAAEAPSFFALLAGSSEPVLSVARQS</sequence>
<accession>A0ABX8EL25</accession>
<evidence type="ECO:0000256" key="1">
    <source>
        <dbReference type="SAM" id="MobiDB-lite"/>
    </source>
</evidence>
<name>A0ABX8EL25_9ACTN</name>
<dbReference type="EMBL" id="CP075371">
    <property type="protein sequence ID" value="QVT81234.1"/>
    <property type="molecule type" value="Genomic_DNA"/>
</dbReference>
<dbReference type="Proteomes" id="UP000679307">
    <property type="component" value="Chromosome"/>
</dbReference>
<protein>
    <recommendedName>
        <fullName evidence="4">SAF domain-containing protein</fullName>
    </recommendedName>
</protein>
<evidence type="ECO:0008006" key="4">
    <source>
        <dbReference type="Google" id="ProtNLM"/>
    </source>
</evidence>
<proteinExistence type="predicted"/>
<evidence type="ECO:0000313" key="2">
    <source>
        <dbReference type="EMBL" id="QVT81234.1"/>
    </source>
</evidence>
<evidence type="ECO:0000313" key="3">
    <source>
        <dbReference type="Proteomes" id="UP000679307"/>
    </source>
</evidence>
<keyword evidence="3" id="KW-1185">Reference proteome</keyword>
<feature type="region of interest" description="Disordered" evidence="1">
    <location>
        <begin position="129"/>
        <end position="149"/>
    </location>
</feature>